<dbReference type="AlphaFoldDB" id="A0A2P2PY58"/>
<protein>
    <submittedName>
        <fullName evidence="2">Uncharacterized protein</fullName>
    </submittedName>
</protein>
<keyword evidence="1" id="KW-0472">Membrane</keyword>
<feature type="transmembrane region" description="Helical" evidence="1">
    <location>
        <begin position="20"/>
        <end position="38"/>
    </location>
</feature>
<dbReference type="EMBL" id="GGEC01079184">
    <property type="protein sequence ID" value="MBX59668.1"/>
    <property type="molecule type" value="Transcribed_RNA"/>
</dbReference>
<evidence type="ECO:0000313" key="2">
    <source>
        <dbReference type="EMBL" id="MBX59668.1"/>
    </source>
</evidence>
<proteinExistence type="predicted"/>
<keyword evidence="1" id="KW-1133">Transmembrane helix</keyword>
<accession>A0A2P2PY58</accession>
<organism evidence="2">
    <name type="scientific">Rhizophora mucronata</name>
    <name type="common">Asiatic mangrove</name>
    <dbReference type="NCBI Taxonomy" id="61149"/>
    <lineage>
        <taxon>Eukaryota</taxon>
        <taxon>Viridiplantae</taxon>
        <taxon>Streptophyta</taxon>
        <taxon>Embryophyta</taxon>
        <taxon>Tracheophyta</taxon>
        <taxon>Spermatophyta</taxon>
        <taxon>Magnoliopsida</taxon>
        <taxon>eudicotyledons</taxon>
        <taxon>Gunneridae</taxon>
        <taxon>Pentapetalae</taxon>
        <taxon>rosids</taxon>
        <taxon>fabids</taxon>
        <taxon>Malpighiales</taxon>
        <taxon>Rhizophoraceae</taxon>
        <taxon>Rhizophora</taxon>
    </lineage>
</organism>
<reference evidence="2" key="1">
    <citation type="submission" date="2018-02" db="EMBL/GenBank/DDBJ databases">
        <title>Rhizophora mucronata_Transcriptome.</title>
        <authorList>
            <person name="Meera S.P."/>
            <person name="Sreeshan A."/>
            <person name="Augustine A."/>
        </authorList>
    </citation>
    <scope>NUCLEOTIDE SEQUENCE</scope>
    <source>
        <tissue evidence="2">Leaf</tissue>
    </source>
</reference>
<sequence>MIPTTLRALTIPIETGAVPVSLFCSVLSSFLHFVLHFVQVL</sequence>
<evidence type="ECO:0000256" key="1">
    <source>
        <dbReference type="SAM" id="Phobius"/>
    </source>
</evidence>
<name>A0A2P2PY58_RHIMU</name>
<keyword evidence="1" id="KW-0812">Transmembrane</keyword>